<reference evidence="2" key="1">
    <citation type="submission" date="2022-11" db="UniProtKB">
        <authorList>
            <consortium name="WormBaseParasite"/>
        </authorList>
    </citation>
    <scope>IDENTIFICATION</scope>
</reference>
<name>A0AC35GI88_9BILA</name>
<evidence type="ECO:0000313" key="1">
    <source>
        <dbReference type="Proteomes" id="UP000887580"/>
    </source>
</evidence>
<accession>A0AC35GI88</accession>
<organism evidence="1 2">
    <name type="scientific">Panagrolaimus sp. PS1159</name>
    <dbReference type="NCBI Taxonomy" id="55785"/>
    <lineage>
        <taxon>Eukaryota</taxon>
        <taxon>Metazoa</taxon>
        <taxon>Ecdysozoa</taxon>
        <taxon>Nematoda</taxon>
        <taxon>Chromadorea</taxon>
        <taxon>Rhabditida</taxon>
        <taxon>Tylenchina</taxon>
        <taxon>Panagrolaimomorpha</taxon>
        <taxon>Panagrolaimoidea</taxon>
        <taxon>Panagrolaimidae</taxon>
        <taxon>Panagrolaimus</taxon>
    </lineage>
</organism>
<dbReference type="Proteomes" id="UP000887580">
    <property type="component" value="Unplaced"/>
</dbReference>
<dbReference type="WBParaSite" id="PS1159_v2.g5259.t1">
    <property type="protein sequence ID" value="PS1159_v2.g5259.t1"/>
    <property type="gene ID" value="PS1159_v2.g5259"/>
</dbReference>
<sequence>NSFEFSRQQNDKISEPEVSHFKASQRLIISNKVSNNGRQRHIDVVKQQPPRYSAAGMRHHPLQQLNRVGARFCILLYYINIVQNMNHDANLNFAKENV</sequence>
<proteinExistence type="predicted"/>
<evidence type="ECO:0000313" key="2">
    <source>
        <dbReference type="WBParaSite" id="PS1159_v2.g5259.t1"/>
    </source>
</evidence>
<protein>
    <submittedName>
        <fullName evidence="2">Uncharacterized protein</fullName>
    </submittedName>
</protein>